<dbReference type="SUPFAM" id="SSF89796">
    <property type="entry name" value="CoA-transferase family III (CaiB/BaiF)"/>
    <property type="match status" value="1"/>
</dbReference>
<dbReference type="InterPro" id="IPR003673">
    <property type="entry name" value="CoA-Trfase_fam_III"/>
</dbReference>
<dbReference type="AlphaFoldDB" id="A0A0F9UKC5"/>
<evidence type="ECO:0000313" key="3">
    <source>
        <dbReference type="EMBL" id="KKN87777.1"/>
    </source>
</evidence>
<dbReference type="Gene3D" id="3.30.1540.10">
    <property type="entry name" value="formyl-coa transferase, domain 3"/>
    <property type="match status" value="1"/>
</dbReference>
<reference evidence="3" key="1">
    <citation type="journal article" date="2015" name="Nature">
        <title>Complex archaea that bridge the gap between prokaryotes and eukaryotes.</title>
        <authorList>
            <person name="Spang A."/>
            <person name="Saw J.H."/>
            <person name="Jorgensen S.L."/>
            <person name="Zaremba-Niedzwiedzka K."/>
            <person name="Martijn J."/>
            <person name="Lind A.E."/>
            <person name="van Eijk R."/>
            <person name="Schleper C."/>
            <person name="Guy L."/>
            <person name="Ettema T.J."/>
        </authorList>
    </citation>
    <scope>NUCLEOTIDE SEQUENCE</scope>
</reference>
<name>A0A0F9UKC5_9ZZZZ</name>
<protein>
    <submittedName>
        <fullName evidence="3">Uncharacterized protein</fullName>
    </submittedName>
</protein>
<evidence type="ECO:0000256" key="1">
    <source>
        <dbReference type="ARBA" id="ARBA00022679"/>
    </source>
</evidence>
<gene>
    <name evidence="3" type="ORF">LCGC14_0254690</name>
</gene>
<organism evidence="3">
    <name type="scientific">marine sediment metagenome</name>
    <dbReference type="NCBI Taxonomy" id="412755"/>
    <lineage>
        <taxon>unclassified sequences</taxon>
        <taxon>metagenomes</taxon>
        <taxon>ecological metagenomes</taxon>
    </lineage>
</organism>
<dbReference type="Pfam" id="PF02515">
    <property type="entry name" value="CoA_transf_3"/>
    <property type="match status" value="1"/>
</dbReference>
<dbReference type="InterPro" id="IPR050483">
    <property type="entry name" value="CoA-transferase_III_domain"/>
</dbReference>
<dbReference type="GO" id="GO:0008410">
    <property type="term" value="F:CoA-transferase activity"/>
    <property type="evidence" value="ECO:0007669"/>
    <property type="project" value="TreeGrafter"/>
</dbReference>
<accession>A0A0F9UKC5</accession>
<dbReference type="InterPro" id="IPR044855">
    <property type="entry name" value="CoA-Trfase_III_dom3_sf"/>
</dbReference>
<dbReference type="InterPro" id="IPR023606">
    <property type="entry name" value="CoA-Trfase_III_dom_1_sf"/>
</dbReference>
<keyword evidence="1" id="KW-0808">Transferase</keyword>
<sequence>MTAPPCNGAGMRPLDGILVVSLEQAVSAPYCTRLLGDQGARVIKVERPDGGDFARNYDTRINGESSYFIWGNRSKESLTLDLKSPDGIATLKSILSRADVFVQNLAPGAAERLGLGEAELRKDNPGLITCSISGFGPGGPYDGRKAYDLFIQAEAGFLSITGTPNSPAKSGISIADICSGVTAYHSILAALLMRAKTGAGDHIEISMLEAMAEWMGYPMYYAYDGAPPPPRTGAGHATIYPYGPFETSDGQVLFGLQNDREWKAFCEQVLERPDMALDPRFVGNSRRSDHRDVIAGVIGDVLPKLTTTEALSRLNRAGIGTAEVRDMAGLWAHPQLAARGRWQQIDTPAGAMPALTPTSGQGWKPQMAPVPRLGEHTQQILEEFGPGSVSDATADPKNGA</sequence>
<dbReference type="PANTHER" id="PTHR48207">
    <property type="entry name" value="SUCCINATE--HYDROXYMETHYLGLUTARATE COA-TRANSFERASE"/>
    <property type="match status" value="1"/>
</dbReference>
<evidence type="ECO:0000256" key="2">
    <source>
        <dbReference type="SAM" id="MobiDB-lite"/>
    </source>
</evidence>
<dbReference type="Gene3D" id="3.40.50.10540">
    <property type="entry name" value="Crotonobetainyl-coa:carnitine coa-transferase, domain 1"/>
    <property type="match status" value="1"/>
</dbReference>
<dbReference type="PANTHER" id="PTHR48207:SF3">
    <property type="entry name" value="SUCCINATE--HYDROXYMETHYLGLUTARATE COA-TRANSFERASE"/>
    <property type="match status" value="1"/>
</dbReference>
<comment type="caution">
    <text evidence="3">The sequence shown here is derived from an EMBL/GenBank/DDBJ whole genome shotgun (WGS) entry which is preliminary data.</text>
</comment>
<proteinExistence type="predicted"/>
<dbReference type="EMBL" id="LAZR01000134">
    <property type="protein sequence ID" value="KKN87777.1"/>
    <property type="molecule type" value="Genomic_DNA"/>
</dbReference>
<feature type="region of interest" description="Disordered" evidence="2">
    <location>
        <begin position="349"/>
        <end position="400"/>
    </location>
</feature>